<evidence type="ECO:0000313" key="1">
    <source>
        <dbReference type="EMBL" id="MBD1545340.1"/>
    </source>
</evidence>
<evidence type="ECO:0000313" key="2">
    <source>
        <dbReference type="Proteomes" id="UP000598467"/>
    </source>
</evidence>
<dbReference type="EMBL" id="JABFCZ010000003">
    <property type="protein sequence ID" value="MBD1545340.1"/>
    <property type="molecule type" value="Genomic_DNA"/>
</dbReference>
<accession>A0A926NWD5</accession>
<dbReference type="RefSeq" id="WP_190290001.1">
    <property type="nucleotide sequence ID" value="NZ_JABFCZ010000003.1"/>
</dbReference>
<reference evidence="1" key="1">
    <citation type="submission" date="2020-05" db="EMBL/GenBank/DDBJ databases">
        <title>Identification of trans-AT polyketide cluster in two marine bacteria, producers of a novel glutaramide-containing polyketide sesbanimide D and analogs.</title>
        <authorList>
            <person name="Kacar D."/>
            <person name="Rodriguez P."/>
            <person name="Canedo L."/>
            <person name="Gonzalez E."/>
            <person name="Galan B."/>
            <person name="De La Calle F."/>
            <person name="Garcia J.L."/>
        </authorList>
    </citation>
    <scope>NUCLEOTIDE SEQUENCE</scope>
    <source>
        <strain evidence="1">PHM038</strain>
    </source>
</reference>
<protein>
    <submittedName>
        <fullName evidence="1">Uncharacterized protein</fullName>
    </submittedName>
</protein>
<gene>
    <name evidence="1" type="ORF">HK439_03635</name>
</gene>
<name>A0A926NWD5_9HYPH</name>
<dbReference type="Proteomes" id="UP000598467">
    <property type="component" value="Unassembled WGS sequence"/>
</dbReference>
<dbReference type="AlphaFoldDB" id="A0A926NWD5"/>
<sequence>MTIQDVKAWNTRIAAAETERKGLNTLDLSRAVIALCGKLTELGVAELRWHETVPGYTAAVAESKKRIVGEYFRDDLNTLPPSRFFGVTGHDEAGRTVCTTANRYDDVAGWDLRDYIQRFWYRNYRADGGGHARLSPASVPFAAGLTGPFAYIGDTSVDPALAGSDVAAYLVRLCILGCYLEWRPANIYGWMARHHAAKGLPFRWGFPIVWPSGFIWDAAPENRAYSDLCFLLCPPQGVAIVANSPLDIGVAPNPANSKE</sequence>
<organism evidence="1 2">
    <name type="scientific">Roseibium aggregatum</name>
    <dbReference type="NCBI Taxonomy" id="187304"/>
    <lineage>
        <taxon>Bacteria</taxon>
        <taxon>Pseudomonadati</taxon>
        <taxon>Pseudomonadota</taxon>
        <taxon>Alphaproteobacteria</taxon>
        <taxon>Hyphomicrobiales</taxon>
        <taxon>Stappiaceae</taxon>
        <taxon>Roseibium</taxon>
    </lineage>
</organism>
<comment type="caution">
    <text evidence="1">The sequence shown here is derived from an EMBL/GenBank/DDBJ whole genome shotgun (WGS) entry which is preliminary data.</text>
</comment>
<proteinExistence type="predicted"/>